<comment type="caution">
    <text evidence="1">The sequence shown here is derived from an EMBL/GenBank/DDBJ whole genome shotgun (WGS) entry which is preliminary data.</text>
</comment>
<name>A0ABV0T7I6_9TELE</name>
<keyword evidence="2" id="KW-1185">Reference proteome</keyword>
<accession>A0ABV0T7I6</accession>
<gene>
    <name evidence="1" type="ORF">ILYODFUR_007803</name>
</gene>
<proteinExistence type="predicted"/>
<dbReference type="Proteomes" id="UP001482620">
    <property type="component" value="Unassembled WGS sequence"/>
</dbReference>
<protein>
    <submittedName>
        <fullName evidence="1">Uncharacterized protein</fullName>
    </submittedName>
</protein>
<evidence type="ECO:0000313" key="2">
    <source>
        <dbReference type="Proteomes" id="UP001482620"/>
    </source>
</evidence>
<dbReference type="EMBL" id="JAHRIQ010023679">
    <property type="protein sequence ID" value="MEQ2228335.1"/>
    <property type="molecule type" value="Genomic_DNA"/>
</dbReference>
<reference evidence="1 2" key="1">
    <citation type="submission" date="2021-06" db="EMBL/GenBank/DDBJ databases">
        <authorList>
            <person name="Palmer J.M."/>
        </authorList>
    </citation>
    <scope>NUCLEOTIDE SEQUENCE [LARGE SCALE GENOMIC DNA]</scope>
    <source>
        <strain evidence="2">if_2019</strain>
        <tissue evidence="1">Muscle</tissue>
    </source>
</reference>
<organism evidence="1 2">
    <name type="scientific">Ilyodon furcidens</name>
    <name type="common">goldbreast splitfin</name>
    <dbReference type="NCBI Taxonomy" id="33524"/>
    <lineage>
        <taxon>Eukaryota</taxon>
        <taxon>Metazoa</taxon>
        <taxon>Chordata</taxon>
        <taxon>Craniata</taxon>
        <taxon>Vertebrata</taxon>
        <taxon>Euteleostomi</taxon>
        <taxon>Actinopterygii</taxon>
        <taxon>Neopterygii</taxon>
        <taxon>Teleostei</taxon>
        <taxon>Neoteleostei</taxon>
        <taxon>Acanthomorphata</taxon>
        <taxon>Ovalentaria</taxon>
        <taxon>Atherinomorphae</taxon>
        <taxon>Cyprinodontiformes</taxon>
        <taxon>Goodeidae</taxon>
        <taxon>Ilyodon</taxon>
    </lineage>
</organism>
<evidence type="ECO:0000313" key="1">
    <source>
        <dbReference type="EMBL" id="MEQ2228335.1"/>
    </source>
</evidence>
<sequence length="89" mass="10158">MKPLSTKQFGLHGYCIPDIRHTEESREPTSLLHPVSSIQICARSIYKSQDRHNSWRRYMALGIISLPDTCRNGYGSDPDPRLHTECACL</sequence>